<dbReference type="EMBL" id="AMGV01000015">
    <property type="protein sequence ID" value="KEF52916.1"/>
    <property type="molecule type" value="Genomic_DNA"/>
</dbReference>
<dbReference type="HOGENOM" id="CLU_2196965_0_0_1"/>
<evidence type="ECO:0000313" key="2">
    <source>
        <dbReference type="EMBL" id="KEF52916.1"/>
    </source>
</evidence>
<keyword evidence="3" id="KW-1185">Reference proteome</keyword>
<feature type="region of interest" description="Disordered" evidence="1">
    <location>
        <begin position="1"/>
        <end position="52"/>
    </location>
</feature>
<dbReference type="OrthoDB" id="5840532at2759"/>
<name>A0A072NZ87_9EURO</name>
<evidence type="ECO:0000313" key="3">
    <source>
        <dbReference type="Proteomes" id="UP000027920"/>
    </source>
</evidence>
<reference evidence="2 3" key="1">
    <citation type="submission" date="2013-03" db="EMBL/GenBank/DDBJ databases">
        <title>The Genome Sequence of Exophiala aquamarina CBS 119918.</title>
        <authorList>
            <consortium name="The Broad Institute Genomics Platform"/>
            <person name="Cuomo C."/>
            <person name="de Hoog S."/>
            <person name="Gorbushina A."/>
            <person name="Walker B."/>
            <person name="Young S.K."/>
            <person name="Zeng Q."/>
            <person name="Gargeya S."/>
            <person name="Fitzgerald M."/>
            <person name="Haas B."/>
            <person name="Abouelleil A."/>
            <person name="Allen A.W."/>
            <person name="Alvarado L."/>
            <person name="Arachchi H.M."/>
            <person name="Berlin A.M."/>
            <person name="Chapman S.B."/>
            <person name="Gainer-Dewar J."/>
            <person name="Goldberg J."/>
            <person name="Griggs A."/>
            <person name="Gujja S."/>
            <person name="Hansen M."/>
            <person name="Howarth C."/>
            <person name="Imamovic A."/>
            <person name="Ireland A."/>
            <person name="Larimer J."/>
            <person name="McCowan C."/>
            <person name="Murphy C."/>
            <person name="Pearson M."/>
            <person name="Poon T.W."/>
            <person name="Priest M."/>
            <person name="Roberts A."/>
            <person name="Saif S."/>
            <person name="Shea T."/>
            <person name="Sisk P."/>
            <person name="Sykes S."/>
            <person name="Wortman J."/>
            <person name="Nusbaum C."/>
            <person name="Birren B."/>
        </authorList>
    </citation>
    <scope>NUCLEOTIDE SEQUENCE [LARGE SCALE GENOMIC DNA]</scope>
    <source>
        <strain evidence="2 3">CBS 119918</strain>
    </source>
</reference>
<dbReference type="STRING" id="1182545.A0A072NZ87"/>
<accession>A0A072NZ87</accession>
<organism evidence="2 3">
    <name type="scientific">Exophiala aquamarina CBS 119918</name>
    <dbReference type="NCBI Taxonomy" id="1182545"/>
    <lineage>
        <taxon>Eukaryota</taxon>
        <taxon>Fungi</taxon>
        <taxon>Dikarya</taxon>
        <taxon>Ascomycota</taxon>
        <taxon>Pezizomycotina</taxon>
        <taxon>Eurotiomycetes</taxon>
        <taxon>Chaetothyriomycetidae</taxon>
        <taxon>Chaetothyriales</taxon>
        <taxon>Herpotrichiellaceae</taxon>
        <taxon>Exophiala</taxon>
    </lineage>
</organism>
<sequence length="108" mass="11660">MTDSTSRVAGLPTFSRHITTHDSNGLAIFHTPDPEHPESSTETPGPPISTEPTWVNFPGSSGFGLGYATDTTPADFNANQDLDTYYDYLHQHPGIVIQGGSVLRVVDM</sequence>
<comment type="caution">
    <text evidence="2">The sequence shown here is derived from an EMBL/GenBank/DDBJ whole genome shotgun (WGS) entry which is preliminary data.</text>
</comment>
<dbReference type="Proteomes" id="UP000027920">
    <property type="component" value="Unassembled WGS sequence"/>
</dbReference>
<dbReference type="RefSeq" id="XP_013255506.1">
    <property type="nucleotide sequence ID" value="XM_013400052.1"/>
</dbReference>
<gene>
    <name evidence="2" type="ORF">A1O9_10822</name>
</gene>
<dbReference type="AlphaFoldDB" id="A0A072NZ87"/>
<dbReference type="InterPro" id="IPR047142">
    <property type="entry name" value="OryJ/VirC-like"/>
</dbReference>
<evidence type="ECO:0000256" key="1">
    <source>
        <dbReference type="SAM" id="MobiDB-lite"/>
    </source>
</evidence>
<proteinExistence type="predicted"/>
<dbReference type="PANTHER" id="PTHR36156:SF3">
    <property type="entry name" value="CUPIN 2 CONSERVED BARREL DOMAIN-CONTAINING PROTEIN"/>
    <property type="match status" value="1"/>
</dbReference>
<protein>
    <submittedName>
        <fullName evidence="2">Uncharacterized protein</fullName>
    </submittedName>
</protein>
<dbReference type="PANTHER" id="PTHR36156">
    <property type="entry name" value="SLR2101 PROTEIN"/>
    <property type="match status" value="1"/>
</dbReference>
<dbReference type="GeneID" id="25285725"/>
<dbReference type="VEuPathDB" id="FungiDB:A1O9_10822"/>